<protein>
    <recommendedName>
        <fullName evidence="5">Glycosyltransferase RgtA/B/C/D-like domain-containing protein</fullName>
    </recommendedName>
</protein>
<feature type="transmembrane region" description="Helical" evidence="2">
    <location>
        <begin position="213"/>
        <end position="231"/>
    </location>
</feature>
<organism evidence="3 4">
    <name type="scientific">Halapricum salinum</name>
    <dbReference type="NCBI Taxonomy" id="1457250"/>
    <lineage>
        <taxon>Archaea</taxon>
        <taxon>Methanobacteriati</taxon>
        <taxon>Methanobacteriota</taxon>
        <taxon>Stenosarchaea group</taxon>
        <taxon>Halobacteria</taxon>
        <taxon>Halobacteriales</taxon>
        <taxon>Haloarculaceae</taxon>
        <taxon>Halapricum</taxon>
    </lineage>
</organism>
<feature type="transmembrane region" description="Helical" evidence="2">
    <location>
        <begin position="565"/>
        <end position="586"/>
    </location>
</feature>
<feature type="transmembrane region" description="Helical" evidence="2">
    <location>
        <begin position="474"/>
        <end position="491"/>
    </location>
</feature>
<keyword evidence="2" id="KW-0472">Membrane</keyword>
<evidence type="ECO:0000256" key="2">
    <source>
        <dbReference type="SAM" id="Phobius"/>
    </source>
</evidence>
<dbReference type="RefSeq" id="WP_049994561.1">
    <property type="nucleotide sequence ID" value="NZ_CP031310.1"/>
</dbReference>
<evidence type="ECO:0000313" key="4">
    <source>
        <dbReference type="Proteomes" id="UP000296706"/>
    </source>
</evidence>
<feature type="transmembrane region" description="Helical" evidence="2">
    <location>
        <begin position="306"/>
        <end position="328"/>
    </location>
</feature>
<dbReference type="AlphaFoldDB" id="A0A4D6HF84"/>
<keyword evidence="4" id="KW-1185">Reference proteome</keyword>
<evidence type="ECO:0000313" key="3">
    <source>
        <dbReference type="EMBL" id="QCC51828.1"/>
    </source>
</evidence>
<dbReference type="EMBL" id="CP031310">
    <property type="protein sequence ID" value="QCC51828.1"/>
    <property type="molecule type" value="Genomic_DNA"/>
</dbReference>
<feature type="transmembrane region" description="Helical" evidence="2">
    <location>
        <begin position="154"/>
        <end position="173"/>
    </location>
</feature>
<keyword evidence="2" id="KW-1133">Transmembrane helix</keyword>
<name>A0A4D6HF84_9EURY</name>
<feature type="transmembrane region" description="Helical" evidence="2">
    <location>
        <begin position="237"/>
        <end position="252"/>
    </location>
</feature>
<evidence type="ECO:0000256" key="1">
    <source>
        <dbReference type="SAM" id="MobiDB-lite"/>
    </source>
</evidence>
<dbReference type="GeneID" id="39848505"/>
<feature type="transmembrane region" description="Helical" evidence="2">
    <location>
        <begin position="533"/>
        <end position="553"/>
    </location>
</feature>
<accession>A0A4D6HF84</accession>
<dbReference type="OrthoDB" id="242271at2157"/>
<feature type="transmembrane region" description="Helical" evidence="2">
    <location>
        <begin position="179"/>
        <end position="201"/>
    </location>
</feature>
<feature type="transmembrane region" description="Helical" evidence="2">
    <location>
        <begin position="593"/>
        <end position="617"/>
    </location>
</feature>
<feature type="compositionally biased region" description="Low complexity" evidence="1">
    <location>
        <begin position="353"/>
        <end position="365"/>
    </location>
</feature>
<dbReference type="Proteomes" id="UP000296706">
    <property type="component" value="Chromosome"/>
</dbReference>
<feature type="transmembrane region" description="Helical" evidence="2">
    <location>
        <begin position="125"/>
        <end position="147"/>
    </location>
</feature>
<feature type="transmembrane region" description="Helical" evidence="2">
    <location>
        <begin position="37"/>
        <end position="57"/>
    </location>
</feature>
<feature type="transmembrane region" description="Helical" evidence="2">
    <location>
        <begin position="503"/>
        <end position="521"/>
    </location>
</feature>
<feature type="transmembrane region" description="Helical" evidence="2">
    <location>
        <begin position="264"/>
        <end position="294"/>
    </location>
</feature>
<evidence type="ECO:0008006" key="5">
    <source>
        <dbReference type="Google" id="ProtNLM"/>
    </source>
</evidence>
<proteinExistence type="predicted"/>
<dbReference type="STRING" id="1457250.GCA_000755225_00582"/>
<dbReference type="KEGG" id="hsn:DV733_11535"/>
<keyword evidence="2" id="KW-0812">Transmembrane</keyword>
<gene>
    <name evidence="3" type="ORF">DV733_11535</name>
</gene>
<feature type="region of interest" description="Disordered" evidence="1">
    <location>
        <begin position="353"/>
        <end position="372"/>
    </location>
</feature>
<sequence length="644" mass="67375">MSDSRTVSAADVSRVVARIHTRSVRAGRLVVGDQRGLALFLGSLCYIALLTRVGIFITDTYTTANAFVALTEGHLSIERAVFGPSLDTPGMHVVDGQLYGRNYGQLVLSLPAYWLLEGASVVADLRIALVAVWSLALLWFSVVLGRILDYRRAFALSGCVLALVLFLANVAVATPVPEAIVPVLAMQLTSILSGALVAVFAYRLVGYLATPRVGVVAGVLVVLGTPIGFWAPIPKRHVFTTLCVLLALFAFAKSRDPETPRRDLVHGGAYAAVALLAWIHAPEALVLLVTLVVADFASSPAARYRSLPVVGGVFVLALVPFFLTNFLIAGNPFVPPRLLRSFDIADAGSSVVDPGGADGDPTADPGSGGSGGGGGSIVESLVGLLDAIVTAGTTFVRLLVGGVETATERTSDLYRTFVRSGYVVANSGASEEAINLSVLESAPVLGSAVAVPLAAVNRLRANFDPRRLRDPRPATALAVVVFTALFTLLYVERLPLHAQVTVRYLIPLYPVSVVGLVLLTPIERVCRKETWTVAWTVAGGVLIGGQVVAAFVLSQGLALGEAFQFHALVGLGLAGVLAVGATATPYTDRFDRVVAGAIGLATAGTVVFSLLVVTAYATGLGRYPVDGGQLLPILRVLADLLSAV</sequence>
<reference evidence="3 4" key="1">
    <citation type="journal article" date="2019" name="Nat. Commun.">
        <title>A new type of DNA phosphorothioation-based antiviral system in archaea.</title>
        <authorList>
            <person name="Xiong L."/>
            <person name="Liu S."/>
            <person name="Chen S."/>
            <person name="Xiao Y."/>
            <person name="Zhu B."/>
            <person name="Gao Y."/>
            <person name="Zhang Y."/>
            <person name="Chen B."/>
            <person name="Luo J."/>
            <person name="Deng Z."/>
            <person name="Chen X."/>
            <person name="Wang L."/>
            <person name="Chen S."/>
        </authorList>
    </citation>
    <scope>NUCLEOTIDE SEQUENCE [LARGE SCALE GENOMIC DNA]</scope>
    <source>
        <strain evidence="3 4">CBA1105</strain>
    </source>
</reference>